<organism evidence="2 3">
    <name type="scientific">Candolleomyces eurysporus</name>
    <dbReference type="NCBI Taxonomy" id="2828524"/>
    <lineage>
        <taxon>Eukaryota</taxon>
        <taxon>Fungi</taxon>
        <taxon>Dikarya</taxon>
        <taxon>Basidiomycota</taxon>
        <taxon>Agaricomycotina</taxon>
        <taxon>Agaricomycetes</taxon>
        <taxon>Agaricomycetidae</taxon>
        <taxon>Agaricales</taxon>
        <taxon>Agaricineae</taxon>
        <taxon>Psathyrellaceae</taxon>
        <taxon>Candolleomyces</taxon>
    </lineage>
</organism>
<dbReference type="EMBL" id="JANBPK010001502">
    <property type="protein sequence ID" value="KAJ2922262.1"/>
    <property type="molecule type" value="Genomic_DNA"/>
</dbReference>
<reference evidence="2" key="1">
    <citation type="submission" date="2022-06" db="EMBL/GenBank/DDBJ databases">
        <title>Genome Sequence of Candolleomyces eurysporus.</title>
        <authorList>
            <person name="Buettner E."/>
        </authorList>
    </citation>
    <scope>NUCLEOTIDE SEQUENCE</scope>
    <source>
        <strain evidence="2">VTCC 930004</strain>
    </source>
</reference>
<keyword evidence="1" id="KW-0175">Coiled coil</keyword>
<evidence type="ECO:0000313" key="2">
    <source>
        <dbReference type="EMBL" id="KAJ2922262.1"/>
    </source>
</evidence>
<evidence type="ECO:0000313" key="3">
    <source>
        <dbReference type="Proteomes" id="UP001140091"/>
    </source>
</evidence>
<dbReference type="Proteomes" id="UP001140091">
    <property type="component" value="Unassembled WGS sequence"/>
</dbReference>
<feature type="non-terminal residue" evidence="2">
    <location>
        <position position="257"/>
    </location>
</feature>
<protein>
    <submittedName>
        <fullName evidence="2">Uncharacterized protein</fullName>
    </submittedName>
</protein>
<comment type="caution">
    <text evidence="2">The sequence shown here is derived from an EMBL/GenBank/DDBJ whole genome shotgun (WGS) entry which is preliminary data.</text>
</comment>
<sequence>MEEAGRERLQNEELKRELATQKKELEMIIRRLEGTVDKRNAEIQDLKTEYKEEFNRRRESGIPIEALEMAQREAVVEADQERMEMEESERELAMQERELEMMIRRLEDTIDKRNAEIQDLETEYKEEFNRRRESGIRIQGLEKAQREAVEDADKGRMQIEELKRELAAVQRHPDKTTRLLKTWTEVLTAAQASLTTADECSRASSGADVAQLVAQLNDDIDSCSAIMAEAVTEPDAVEGIPDEGIMEKLIKELSGFE</sequence>
<feature type="coiled-coil region" evidence="1">
    <location>
        <begin position="4"/>
        <end position="172"/>
    </location>
</feature>
<accession>A0A9W8ITG1</accession>
<name>A0A9W8ITG1_9AGAR</name>
<dbReference type="AlphaFoldDB" id="A0A9W8ITG1"/>
<dbReference type="OrthoDB" id="3222645at2759"/>
<evidence type="ECO:0000256" key="1">
    <source>
        <dbReference type="SAM" id="Coils"/>
    </source>
</evidence>
<proteinExistence type="predicted"/>
<gene>
    <name evidence="2" type="ORF">H1R20_g14831</name>
</gene>
<keyword evidence="3" id="KW-1185">Reference proteome</keyword>